<feature type="region of interest" description="Disordered" evidence="3">
    <location>
        <begin position="1"/>
        <end position="56"/>
    </location>
</feature>
<reference evidence="6 7" key="3">
    <citation type="journal article" date="2017" name="G3 (Bethesda)">
        <title>Comparative analysis highlights variable genome content of wheat rusts and divergence of the mating loci.</title>
        <authorList>
            <person name="Cuomo C.A."/>
            <person name="Bakkeren G."/>
            <person name="Khalil H.B."/>
            <person name="Panwar V."/>
            <person name="Joly D."/>
            <person name="Linning R."/>
            <person name="Sakthikumar S."/>
            <person name="Song X."/>
            <person name="Adiconis X."/>
            <person name="Fan L."/>
            <person name="Goldberg J.M."/>
            <person name="Levin J.Z."/>
            <person name="Young S."/>
            <person name="Zeng Q."/>
            <person name="Anikster Y."/>
            <person name="Bruce M."/>
            <person name="Wang M."/>
            <person name="Yin C."/>
            <person name="McCallum B."/>
            <person name="Szabo L.J."/>
            <person name="Hulbert S."/>
            <person name="Chen X."/>
            <person name="Fellers J.P."/>
        </authorList>
    </citation>
    <scope>NUCLEOTIDE SEQUENCE</scope>
    <source>
        <strain evidence="7">Isolate 1-1 / race 1 (BBBD)</strain>
        <strain evidence="6">isolate 1-1 / race 1 (BBBD)</strain>
    </source>
</reference>
<dbReference type="GO" id="GO:0051082">
    <property type="term" value="F:unfolded protein binding"/>
    <property type="evidence" value="ECO:0007669"/>
    <property type="project" value="TreeGrafter"/>
</dbReference>
<feature type="compositionally biased region" description="Basic residues" evidence="3">
    <location>
        <begin position="1"/>
        <end position="17"/>
    </location>
</feature>
<dbReference type="InterPro" id="IPR016024">
    <property type="entry name" value="ARM-type_fold"/>
</dbReference>
<evidence type="ECO:0000256" key="1">
    <source>
        <dbReference type="ARBA" id="ARBA00049983"/>
    </source>
</evidence>
<dbReference type="GO" id="GO:0042273">
    <property type="term" value="P:ribosomal large subunit biogenesis"/>
    <property type="evidence" value="ECO:0007669"/>
    <property type="project" value="TreeGrafter"/>
</dbReference>
<dbReference type="Pfam" id="PF25567">
    <property type="entry name" value="TPR_SYO1"/>
    <property type="match status" value="1"/>
</dbReference>
<evidence type="ECO:0000313" key="5">
    <source>
        <dbReference type="EMBL" id="OAV86205.1"/>
    </source>
</evidence>
<dbReference type="OrthoDB" id="288703at2759"/>
<dbReference type="PROSITE" id="PS50176">
    <property type="entry name" value="ARM_REPEAT"/>
    <property type="match status" value="1"/>
</dbReference>
<dbReference type="STRING" id="630390.A0A180G0H8"/>
<dbReference type="SUPFAM" id="SSF48371">
    <property type="entry name" value="ARM repeat"/>
    <property type="match status" value="1"/>
</dbReference>
<dbReference type="AlphaFoldDB" id="A0A180G0H8"/>
<evidence type="ECO:0000313" key="7">
    <source>
        <dbReference type="Proteomes" id="UP000005240"/>
    </source>
</evidence>
<dbReference type="EMBL" id="ADAS02001478">
    <property type="protein sequence ID" value="OAV86205.1"/>
    <property type="molecule type" value="Genomic_DNA"/>
</dbReference>
<feature type="compositionally biased region" description="Acidic residues" evidence="3">
    <location>
        <begin position="428"/>
        <end position="439"/>
    </location>
</feature>
<feature type="repeat" description="ARM" evidence="2">
    <location>
        <begin position="99"/>
        <end position="128"/>
    </location>
</feature>
<reference evidence="5" key="2">
    <citation type="submission" date="2016-05" db="EMBL/GenBank/DDBJ databases">
        <title>Comparative analysis highlights variable genome content of wheat rusts and divergence of the mating loci.</title>
        <authorList>
            <person name="Cuomo C.A."/>
            <person name="Bakkeren G."/>
            <person name="Szabo L."/>
            <person name="Khalil H."/>
            <person name="Joly D."/>
            <person name="Goldberg J."/>
            <person name="Young S."/>
            <person name="Zeng Q."/>
            <person name="Fellers J."/>
        </authorList>
    </citation>
    <scope>NUCLEOTIDE SEQUENCE [LARGE SCALE GENOMIC DNA]</scope>
    <source>
        <strain evidence="5">1-1 BBBD Race 1</strain>
    </source>
</reference>
<dbReference type="InterPro" id="IPR052616">
    <property type="entry name" value="SYO1-like"/>
</dbReference>
<evidence type="ECO:0000256" key="3">
    <source>
        <dbReference type="SAM" id="MobiDB-lite"/>
    </source>
</evidence>
<dbReference type="Gene3D" id="1.25.10.10">
    <property type="entry name" value="Leucine-rich Repeat Variant"/>
    <property type="match status" value="1"/>
</dbReference>
<dbReference type="PANTHER" id="PTHR13347">
    <property type="entry name" value="HEAT REPEAT-CONTAINING PROTEIN 3"/>
    <property type="match status" value="1"/>
</dbReference>
<reference evidence="6" key="4">
    <citation type="submission" date="2025-05" db="UniProtKB">
        <authorList>
            <consortium name="EnsemblFungi"/>
        </authorList>
    </citation>
    <scope>IDENTIFICATION</scope>
    <source>
        <strain evidence="6">isolate 1-1 / race 1 (BBBD)</strain>
    </source>
</reference>
<protein>
    <recommendedName>
        <fullName evidence="4">SYO1-like TPR repeats domain-containing protein</fullName>
    </recommendedName>
</protein>
<organism evidence="5">
    <name type="scientific">Puccinia triticina (isolate 1-1 / race 1 (BBBD))</name>
    <name type="common">Brown leaf rust fungus</name>
    <dbReference type="NCBI Taxonomy" id="630390"/>
    <lineage>
        <taxon>Eukaryota</taxon>
        <taxon>Fungi</taxon>
        <taxon>Dikarya</taxon>
        <taxon>Basidiomycota</taxon>
        <taxon>Pucciniomycotina</taxon>
        <taxon>Pucciniomycetes</taxon>
        <taxon>Pucciniales</taxon>
        <taxon>Pucciniaceae</taxon>
        <taxon>Puccinia</taxon>
    </lineage>
</organism>
<dbReference type="VEuPathDB" id="FungiDB:PTTG_30025"/>
<evidence type="ECO:0000256" key="2">
    <source>
        <dbReference type="PROSITE-ProRule" id="PRU00259"/>
    </source>
</evidence>
<dbReference type="InterPro" id="IPR011989">
    <property type="entry name" value="ARM-like"/>
</dbReference>
<name>A0A180G0H8_PUCT1</name>
<sequence>MGKAQYKRRIRSARHHANGAPITHEDQPKPSSPATPEVVSKSKAKKSKNQNQQSERQATIAVLDKISSSSSHDRIWSLAAISNLVLSSASTRQLFLSKNLIRLLINRLTEDADQEDILVEVTGVLRNLVIEGGRDVCGEMANKGILQPLNILVSKLLASIANFQDTNPSDAPSTPAQSLIWSRLILISENVVITLWSLAETSSKWLDSVIALQDIIPLLTNILRLFTDHLDTRQAAKPTRSNHVVPSSCALASGQCLYALTEDHPKLSKRLAFSDELSVEPLITLSNTPNQPSKQFSAEDNENLELLKVVSIGILRNIILHTRKRAEELPFKSEYDEKMPHILIAKLRVDLRQLAEEAAEAHNSIPTAPLSDLNFTKASIQGPSPAELKLESIERRLTLVQLALELVGEWCASADGFDDDIGSSNGSDADEDEMDDSNDGSEHPDEEKGSQSQTEDVDMEEIPTVSEHTSGSKANRVKSDRHSTEDQNNAMDIEESEPFVQSPQSTPFSHLLSHLNNLAKPTPYFYQSRESEPMGKNTIPTAISTERMPSNPTGTVPDLICELLSGIHLRATDALNNMMITIDRLEGTATHTEKTFASTNQESLFEVWKSCWSTTAELAHHAHLSRKGKQKAPNGSISSQQCHREQLLTSALTCFWSLSRVLLTLSAATSPSTLPVTPDQTKCLVELLGTSESETIKARALTALICLASRPKVSVEENAVVGDVLIDIISKASLPGSDVPNSLLIGALDGMFDVYADETREYDEPVFRQRGFLDTIKAALPMVQAIVKKIDKRKDPALRQQAEEVQSNLSAFIDYRKSLT</sequence>
<evidence type="ECO:0000259" key="4">
    <source>
        <dbReference type="Pfam" id="PF25567"/>
    </source>
</evidence>
<dbReference type="InterPro" id="IPR000225">
    <property type="entry name" value="Armadillo"/>
</dbReference>
<dbReference type="PANTHER" id="PTHR13347:SF1">
    <property type="entry name" value="HEAT REPEAT-CONTAINING PROTEIN 3"/>
    <property type="match status" value="1"/>
</dbReference>
<dbReference type="CDD" id="cd13394">
    <property type="entry name" value="Syo1_like"/>
    <property type="match status" value="1"/>
</dbReference>
<feature type="region of interest" description="Disordered" evidence="3">
    <location>
        <begin position="415"/>
        <end position="488"/>
    </location>
</feature>
<feature type="domain" description="SYO1-like TPR repeats" evidence="4">
    <location>
        <begin position="560"/>
        <end position="819"/>
    </location>
</feature>
<keyword evidence="7" id="KW-1185">Reference proteome</keyword>
<evidence type="ECO:0000313" key="6">
    <source>
        <dbReference type="EnsemblFungi" id="PTTG_30025-t43_1-p1"/>
    </source>
</evidence>
<gene>
    <name evidence="5" type="ORF">PTTG_30025</name>
</gene>
<feature type="compositionally biased region" description="Basic and acidic residues" evidence="3">
    <location>
        <begin position="440"/>
        <end position="449"/>
    </location>
</feature>
<dbReference type="InterPro" id="IPR057990">
    <property type="entry name" value="TPR_SYO1"/>
</dbReference>
<accession>A0A180G0H8</accession>
<reference evidence="5" key="1">
    <citation type="submission" date="2009-11" db="EMBL/GenBank/DDBJ databases">
        <authorList>
            <consortium name="The Broad Institute Genome Sequencing Platform"/>
            <person name="Ward D."/>
            <person name="Feldgarden M."/>
            <person name="Earl A."/>
            <person name="Young S.K."/>
            <person name="Zeng Q."/>
            <person name="Koehrsen M."/>
            <person name="Alvarado L."/>
            <person name="Berlin A."/>
            <person name="Bochicchio J."/>
            <person name="Borenstein D."/>
            <person name="Chapman S.B."/>
            <person name="Chen Z."/>
            <person name="Engels R."/>
            <person name="Freedman E."/>
            <person name="Gellesch M."/>
            <person name="Goldberg J."/>
            <person name="Griggs A."/>
            <person name="Gujja S."/>
            <person name="Heilman E."/>
            <person name="Heiman D."/>
            <person name="Hepburn T."/>
            <person name="Howarth C."/>
            <person name="Jen D."/>
            <person name="Larson L."/>
            <person name="Lewis B."/>
            <person name="Mehta T."/>
            <person name="Park D."/>
            <person name="Pearson M."/>
            <person name="Roberts A."/>
            <person name="Saif S."/>
            <person name="Shea T."/>
            <person name="Shenoy N."/>
            <person name="Sisk P."/>
            <person name="Stolte C."/>
            <person name="Sykes S."/>
            <person name="Thomson T."/>
            <person name="Walk T."/>
            <person name="White J."/>
            <person name="Yandava C."/>
            <person name="Izard J."/>
            <person name="Baranova O.V."/>
            <person name="Blanton J.M."/>
            <person name="Tanner A.C."/>
            <person name="Dewhirst F.E."/>
            <person name="Haas B."/>
            <person name="Nusbaum C."/>
            <person name="Birren B."/>
        </authorList>
    </citation>
    <scope>NUCLEOTIDE SEQUENCE [LARGE SCALE GENOMIC DNA]</scope>
    <source>
        <strain evidence="5">1-1 BBBD Race 1</strain>
    </source>
</reference>
<dbReference type="GO" id="GO:0006606">
    <property type="term" value="P:protein import into nucleus"/>
    <property type="evidence" value="ECO:0007669"/>
    <property type="project" value="TreeGrafter"/>
</dbReference>
<dbReference type="EnsemblFungi" id="PTTG_30025-t43_1">
    <property type="protein sequence ID" value="PTTG_30025-t43_1-p1"/>
    <property type="gene ID" value="PTTG_30025"/>
</dbReference>
<dbReference type="Proteomes" id="UP000005240">
    <property type="component" value="Unassembled WGS sequence"/>
</dbReference>
<comment type="similarity">
    <text evidence="1">Belongs to the nuclear import and ribosome assembly adapter family.</text>
</comment>
<proteinExistence type="inferred from homology"/>